<comment type="caution">
    <text evidence="2">The sequence shown here is derived from an EMBL/GenBank/DDBJ whole genome shotgun (WGS) entry which is preliminary data.</text>
</comment>
<keyword evidence="1" id="KW-0732">Signal</keyword>
<feature type="chain" id="PRO_5039100498" evidence="1">
    <location>
        <begin position="24"/>
        <end position="188"/>
    </location>
</feature>
<dbReference type="EMBL" id="PNXQ01000002">
    <property type="protein sequence ID" value="TKH46448.1"/>
    <property type="molecule type" value="Genomic_DNA"/>
</dbReference>
<evidence type="ECO:0000313" key="2">
    <source>
        <dbReference type="EMBL" id="TKH46448.1"/>
    </source>
</evidence>
<accession>A0A4U2Q8P3</accession>
<sequence length="188" mass="20020">MNFSKKKASQLLVAFMASVVAFAPIGASATVFAENTPQNEKTISVDRKGYTPIVDRIENIPSISELKELGLSDDEIQRLLSIKSSGIYLIDGAAYDRNGNSLEKNGSGAISTQGKLSWAVKLLRAAWDKLPTGVQNAIGGTAGFATLLSIIDTYTGAVEDAVLEGCKALGMSDTVAWWVTKTLMAFVL</sequence>
<evidence type="ECO:0000256" key="1">
    <source>
        <dbReference type="SAM" id="SignalP"/>
    </source>
</evidence>
<organism evidence="2 3">
    <name type="scientific">Paenibacillus terrae</name>
    <dbReference type="NCBI Taxonomy" id="159743"/>
    <lineage>
        <taxon>Bacteria</taxon>
        <taxon>Bacillati</taxon>
        <taxon>Bacillota</taxon>
        <taxon>Bacilli</taxon>
        <taxon>Bacillales</taxon>
        <taxon>Paenibacillaceae</taxon>
        <taxon>Paenibacillus</taxon>
    </lineage>
</organism>
<protein>
    <submittedName>
        <fullName evidence="2">Uncharacterized protein</fullName>
    </submittedName>
</protein>
<dbReference type="AlphaFoldDB" id="A0A4U2Q8P3"/>
<reference evidence="2 3" key="1">
    <citation type="submission" date="2018-01" db="EMBL/GenBank/DDBJ databases">
        <title>Bacillales members from the olive rhizosphere are effective biological control agents against Verticillium dahliae.</title>
        <authorList>
            <person name="Gomez-Lama C."/>
            <person name="Legarda G."/>
            <person name="Ruano-Rosa D."/>
            <person name="Pizarro-Tobias P."/>
            <person name="Valverde-Corredor A."/>
            <person name="Niqui J.L."/>
            <person name="Trivino J.C."/>
            <person name="Roca A."/>
            <person name="Mercado-Blanco J."/>
        </authorList>
    </citation>
    <scope>NUCLEOTIDE SEQUENCE [LARGE SCALE GENOMIC DNA]</scope>
    <source>
        <strain evidence="2 3">PIC167</strain>
    </source>
</reference>
<evidence type="ECO:0000313" key="3">
    <source>
        <dbReference type="Proteomes" id="UP000308114"/>
    </source>
</evidence>
<dbReference type="Proteomes" id="UP000308114">
    <property type="component" value="Unassembled WGS sequence"/>
</dbReference>
<feature type="signal peptide" evidence="1">
    <location>
        <begin position="1"/>
        <end position="23"/>
    </location>
</feature>
<dbReference type="RefSeq" id="WP_137060337.1">
    <property type="nucleotide sequence ID" value="NZ_PNXQ01000002.1"/>
</dbReference>
<proteinExistence type="predicted"/>
<gene>
    <name evidence="2" type="ORF">C1I60_02360</name>
</gene>
<name>A0A4U2Q8P3_9BACL</name>